<dbReference type="PANTHER" id="PTHR33490:SF3">
    <property type="entry name" value="CONSERVED INTEGRAL MEMBRANE PROTEIN"/>
    <property type="match status" value="1"/>
</dbReference>
<dbReference type="Gene3D" id="3.10.620.30">
    <property type="match status" value="1"/>
</dbReference>
<feature type="domain" description="Transglutaminase-like" evidence="1">
    <location>
        <begin position="31"/>
        <end position="147"/>
    </location>
</feature>
<name>A0ABM7PCC8_9BACT</name>
<sequence length="236" mass="26330">MVTKMRLSEEERSRYLTPTPHIDCDSEAITSYVNRITVGLSSDKEKAMAVFTAVRDDVLYDPYYYDLSPNGMRASAILQKGRGYCVAKALVFTAAARAAGVPARLGFADVKNHLSTQRLRKLMGTDLFVYHGYSEIFLGDHWIKVTPTFNASLCEKFGVHPLEFDGKNDCLFHPFDSEGRKHMEYVLDRGPYDDVPVDEIINASLAAYPTLFENLESLGGGKEHGDFAKEAEAEAL</sequence>
<dbReference type="SUPFAM" id="SSF54001">
    <property type="entry name" value="Cysteine proteinases"/>
    <property type="match status" value="1"/>
</dbReference>
<evidence type="ECO:0000313" key="3">
    <source>
        <dbReference type="Proteomes" id="UP001320148"/>
    </source>
</evidence>
<gene>
    <name evidence="2" type="ORF">DSLASN_03950</name>
</gene>
<evidence type="ECO:0000259" key="1">
    <source>
        <dbReference type="Pfam" id="PF01841"/>
    </source>
</evidence>
<accession>A0ABM7PCC8</accession>
<dbReference type="Proteomes" id="UP001320148">
    <property type="component" value="Chromosome"/>
</dbReference>
<dbReference type="Pfam" id="PF01841">
    <property type="entry name" value="Transglut_core"/>
    <property type="match status" value="1"/>
</dbReference>
<dbReference type="EMBL" id="AP024488">
    <property type="protein sequence ID" value="BCS94763.1"/>
    <property type="molecule type" value="Genomic_DNA"/>
</dbReference>
<organism evidence="2 3">
    <name type="scientific">Desulfoluna limicola</name>
    <dbReference type="NCBI Taxonomy" id="2810562"/>
    <lineage>
        <taxon>Bacteria</taxon>
        <taxon>Pseudomonadati</taxon>
        <taxon>Thermodesulfobacteriota</taxon>
        <taxon>Desulfobacteria</taxon>
        <taxon>Desulfobacterales</taxon>
        <taxon>Desulfolunaceae</taxon>
        <taxon>Desulfoluna</taxon>
    </lineage>
</organism>
<keyword evidence="3" id="KW-1185">Reference proteome</keyword>
<reference evidence="2 3" key="1">
    <citation type="submission" date="2021-02" db="EMBL/GenBank/DDBJ databases">
        <title>Complete genome of Desulfoluna sp. strain ASN36.</title>
        <authorList>
            <person name="Takahashi A."/>
            <person name="Kojima H."/>
            <person name="Fukui M."/>
        </authorList>
    </citation>
    <scope>NUCLEOTIDE SEQUENCE [LARGE SCALE GENOMIC DNA]</scope>
    <source>
        <strain evidence="2 3">ASN36</strain>
    </source>
</reference>
<protein>
    <recommendedName>
        <fullName evidence="1">Transglutaminase-like domain-containing protein</fullName>
    </recommendedName>
</protein>
<proteinExistence type="predicted"/>
<evidence type="ECO:0000313" key="2">
    <source>
        <dbReference type="EMBL" id="BCS94763.1"/>
    </source>
</evidence>
<dbReference type="InterPro" id="IPR002931">
    <property type="entry name" value="Transglutaminase-like"/>
</dbReference>
<dbReference type="InterPro" id="IPR038765">
    <property type="entry name" value="Papain-like_cys_pep_sf"/>
</dbReference>
<dbReference type="PANTHER" id="PTHR33490">
    <property type="entry name" value="BLR5614 PROTEIN-RELATED"/>
    <property type="match status" value="1"/>
</dbReference>